<sequence length="104" mass="11371">MLTHGVDGTKLTVIYVYLRQQVTVRPAAGRGDLRVEITLLAAPSTLYDAVIIVEGEEALMPLAANLLVTDFLRDQYRICWPVLGLGIANIVSEKVELPRGPAQL</sequence>
<dbReference type="RefSeq" id="WP_006465451.1">
    <property type="nucleotide sequence ID" value="NZ_AEEC02000055.1"/>
</dbReference>
<dbReference type="InterPro" id="IPR041399">
    <property type="entry name" value="Catalase_large_C"/>
</dbReference>
<proteinExistence type="predicted"/>
<reference evidence="2 3" key="1">
    <citation type="journal article" date="2013" name="Front. Microbiol.">
        <title>The genome of the endophytic bacterium H. frisingense GSF30(T) identifies diverse strategies in the Herbaspirillum genus to interact with plants.</title>
        <authorList>
            <person name="Straub D."/>
            <person name="Rothballer M."/>
            <person name="Hartmann A."/>
            <person name="Ludewig U."/>
        </authorList>
    </citation>
    <scope>NUCLEOTIDE SEQUENCE [LARGE SCALE GENOMIC DNA]</scope>
    <source>
        <strain evidence="2 3">GSF30</strain>
    </source>
</reference>
<evidence type="ECO:0000313" key="3">
    <source>
        <dbReference type="Proteomes" id="UP000006772"/>
    </source>
</evidence>
<evidence type="ECO:0000259" key="1">
    <source>
        <dbReference type="Pfam" id="PF18011"/>
    </source>
</evidence>
<accession>A0AAI9N1F3</accession>
<dbReference type="Gene3D" id="3.40.50.880">
    <property type="match status" value="1"/>
</dbReference>
<dbReference type="Proteomes" id="UP000006772">
    <property type="component" value="Unassembled WGS sequence"/>
</dbReference>
<dbReference type="AlphaFoldDB" id="A0AAI9N1F3"/>
<protein>
    <submittedName>
        <fullName evidence="2">Catalase</fullName>
    </submittedName>
</protein>
<name>A0AAI9N1F3_9BURK</name>
<dbReference type="Pfam" id="PF18011">
    <property type="entry name" value="Catalase_C"/>
    <property type="match status" value="1"/>
</dbReference>
<comment type="caution">
    <text evidence="2">The sequence shown here is derived from an EMBL/GenBank/DDBJ whole genome shotgun (WGS) entry which is preliminary data.</text>
</comment>
<dbReference type="InterPro" id="IPR029062">
    <property type="entry name" value="Class_I_gatase-like"/>
</dbReference>
<feature type="domain" description="Large catalase C-terminal" evidence="1">
    <location>
        <begin position="20"/>
        <end position="94"/>
    </location>
</feature>
<evidence type="ECO:0000313" key="2">
    <source>
        <dbReference type="EMBL" id="EOA02300.1"/>
    </source>
</evidence>
<gene>
    <name evidence="2" type="ORF">HFRIS_023247</name>
</gene>
<organism evidence="2 3">
    <name type="scientific">Herbaspirillum frisingense GSF30</name>
    <dbReference type="NCBI Taxonomy" id="864073"/>
    <lineage>
        <taxon>Bacteria</taxon>
        <taxon>Pseudomonadati</taxon>
        <taxon>Pseudomonadota</taxon>
        <taxon>Betaproteobacteria</taxon>
        <taxon>Burkholderiales</taxon>
        <taxon>Oxalobacteraceae</taxon>
        <taxon>Herbaspirillum</taxon>
    </lineage>
</organism>
<dbReference type="EMBL" id="AEEC02000055">
    <property type="protein sequence ID" value="EOA02300.1"/>
    <property type="molecule type" value="Genomic_DNA"/>
</dbReference>